<evidence type="ECO:0000313" key="1">
    <source>
        <dbReference type="EMBL" id="RRK32066.1"/>
    </source>
</evidence>
<dbReference type="EMBL" id="RHJS01000002">
    <property type="protein sequence ID" value="RRK32066.1"/>
    <property type="molecule type" value="Genomic_DNA"/>
</dbReference>
<sequence>MCRSEDGTIEMQFKRLLVLFEDILKESEDYHIIKFPGLGYVAILGEYLPEKDSETVISRLSFHKYFTSPLEMADSLMENLRWQWYMKNHPPICSDDYKSISEMDDELSEEKYPDYFQTLRYYMSEVRKIIGDTCNERK</sequence>
<dbReference type="RefSeq" id="WP_125127613.1">
    <property type="nucleotide sequence ID" value="NZ_RHJS01000002.1"/>
</dbReference>
<evidence type="ECO:0000313" key="2">
    <source>
        <dbReference type="Proteomes" id="UP000274920"/>
    </source>
</evidence>
<gene>
    <name evidence="1" type="ORF">EBB54_12320</name>
</gene>
<dbReference type="Proteomes" id="UP000274920">
    <property type="component" value="Unassembled WGS sequence"/>
</dbReference>
<proteinExistence type="predicted"/>
<keyword evidence="2" id="KW-1185">Reference proteome</keyword>
<accession>A0A3R8JNS0</accession>
<name>A0A3R8JNS0_9FIRM</name>
<comment type="caution">
    <text evidence="1">The sequence shown here is derived from an EMBL/GenBank/DDBJ whole genome shotgun (WGS) entry which is preliminary data.</text>
</comment>
<reference evidence="1" key="1">
    <citation type="submission" date="2018-10" db="EMBL/GenBank/DDBJ databases">
        <title>Schaedlerella arabinophila gen. nov. sp. nov., isolated from the mouse intestinal tract and comparative analysis with the genome of the closely related altered Schaedler flora strain ASF502.</title>
        <authorList>
            <person name="Miyake S."/>
            <person name="Soh M."/>
            <person name="Seedorf H."/>
        </authorList>
    </citation>
    <scope>NUCLEOTIDE SEQUENCE [LARGE SCALE GENOMIC DNA]</scope>
    <source>
        <strain evidence="1">DSM 106076</strain>
    </source>
</reference>
<protein>
    <submittedName>
        <fullName evidence="1">Uncharacterized protein</fullName>
    </submittedName>
</protein>
<dbReference type="AlphaFoldDB" id="A0A3R8JNS0"/>
<organism evidence="1 2">
    <name type="scientific">Schaedlerella arabinosiphila</name>
    <dbReference type="NCBI Taxonomy" id="2044587"/>
    <lineage>
        <taxon>Bacteria</taxon>
        <taxon>Bacillati</taxon>
        <taxon>Bacillota</taxon>
        <taxon>Clostridia</taxon>
        <taxon>Lachnospirales</taxon>
        <taxon>Lachnospiraceae</taxon>
        <taxon>Schaedlerella</taxon>
    </lineage>
</organism>